<dbReference type="EMBL" id="CDMY01000179">
    <property type="protein sequence ID" value="CEL93611.1"/>
    <property type="molecule type" value="Genomic_DNA"/>
</dbReference>
<evidence type="ECO:0000256" key="1">
    <source>
        <dbReference type="SAM" id="MobiDB-lite"/>
    </source>
</evidence>
<accession>A0A0G4ECE6</accession>
<proteinExistence type="predicted"/>
<feature type="compositionally biased region" description="Polar residues" evidence="1">
    <location>
        <begin position="486"/>
        <end position="503"/>
    </location>
</feature>
<organism evidence="2 3">
    <name type="scientific">Vitrella brassicaformis (strain CCMP3155)</name>
    <dbReference type="NCBI Taxonomy" id="1169540"/>
    <lineage>
        <taxon>Eukaryota</taxon>
        <taxon>Sar</taxon>
        <taxon>Alveolata</taxon>
        <taxon>Colpodellida</taxon>
        <taxon>Vitrellaceae</taxon>
        <taxon>Vitrella</taxon>
    </lineage>
</organism>
<sequence length="761" mass="82681">MQRLHIAAITDPSCFDSSPAWAARLEEVCGRIDELSEDDCLRLWRILVAVECADADLLLKVISGSAHCRHWGGWEDGDVGSMSRYRSEALLVDVVRYLEKGQLFLQPARDAAISFVAQRAWSTSHLSSDDVLIFLKESCRAPLTPGALEGAAEWVADHVRMLRADQLLTAVSLLLPSINDPSQHSAVLPAFRAIAEAVESRFSSLDPHTLLHIMGGYALAGAGSPVSFKRLLRLLDPSFASMELRDLFLYLVCVAAAPSGILRVGSAAKVKRRRRAASKSIMGYLALREREGAPQQVVRFPRFDQRVLHCCQAVRGDILAMMSGRTEGLPASPLPLPYCLPILHTLVRSAIERELVMVEARPLMHAIAVALLSDPSQLSVAAIGEATAGLAYLGYVGSAVQRRYYTVMLERLLFGDQGRGSDVEGAVERLLSGDKPMPVACQSLFRATWAAMVAECHLSDDRTAASLATSAARTLLSSPAVDTSQLREAQWEPSAQPSTSSSDGPPFNPLWPAMPTSQLARQVALMAKWEVAGWTDAWDRWIDQGGDERFISGLRRREHQRVAALLMTAMVQPDRLKTLRRKKRVGSDVATDGWMDTANSQIRVKAVSPDDPASSPCPSPCDLILQDTATGAALLVSVVAKNASVLYQMRHDPTTNLRVPRRQMEHWWGDGADGADGADDAGGSGDSLAYIGLNGVDMVRYRLVTAWNEAVQRGGMADGGEEGEAVCPCPALSVVLPVECPENVLRETAETLVRLVPLCGR</sequence>
<feature type="region of interest" description="Disordered" evidence="1">
    <location>
        <begin position="486"/>
        <end position="513"/>
    </location>
</feature>
<dbReference type="InParanoid" id="A0A0G4ECE6"/>
<evidence type="ECO:0000313" key="3">
    <source>
        <dbReference type="Proteomes" id="UP000041254"/>
    </source>
</evidence>
<dbReference type="VEuPathDB" id="CryptoDB:Vbra_11319"/>
<dbReference type="Proteomes" id="UP000041254">
    <property type="component" value="Unassembled WGS sequence"/>
</dbReference>
<reference evidence="2 3" key="1">
    <citation type="submission" date="2014-11" db="EMBL/GenBank/DDBJ databases">
        <authorList>
            <person name="Zhu J."/>
            <person name="Qi W."/>
            <person name="Song R."/>
        </authorList>
    </citation>
    <scope>NUCLEOTIDE SEQUENCE [LARGE SCALE GENOMIC DNA]</scope>
</reference>
<dbReference type="AlphaFoldDB" id="A0A0G4ECE6"/>
<name>A0A0G4ECE6_VITBC</name>
<evidence type="ECO:0000313" key="2">
    <source>
        <dbReference type="EMBL" id="CEL93611.1"/>
    </source>
</evidence>
<keyword evidence="3" id="KW-1185">Reference proteome</keyword>
<gene>
    <name evidence="2" type="ORF">Vbra_11319</name>
</gene>
<protein>
    <submittedName>
        <fullName evidence="2">Uncharacterized protein</fullName>
    </submittedName>
</protein>